<dbReference type="Gene3D" id="2.40.128.110">
    <property type="entry name" value="Lipid/polyisoprenoid-binding, YceI-like"/>
    <property type="match status" value="1"/>
</dbReference>
<dbReference type="Proteomes" id="UP001432000">
    <property type="component" value="Chromosome"/>
</dbReference>
<name>A0ABZ2PFE0_9NOCA</name>
<comment type="similarity">
    <text evidence="1">Belongs to the UPF0312 family.</text>
</comment>
<evidence type="ECO:0000256" key="2">
    <source>
        <dbReference type="SAM" id="Phobius"/>
    </source>
</evidence>
<sequence length="230" mass="23803">MTRKWWTVGAIVVVLVALGVTVGPWAYGKFIADSDAPAATVSTSGAQAASTDDIDGTWTIAEGDASNMTAAGYTVAEVLNGADVTVVGTTADVSGEVTIEGNSLTAGEVTVQTNSITTDSDRRDSQFRGNIFDTATYPTATFTFDSPVDLSSLPKDGTTTTVTAEGTLTLKDQTRPVSVEIEVLQSGDTLIASGSIPTTWSDFGIEPPSLGFVTVEGSGSVDFLINLTEE</sequence>
<feature type="domain" description="Lipid/polyisoprenoid-binding YceI-like" evidence="3">
    <location>
        <begin position="57"/>
        <end position="228"/>
    </location>
</feature>
<evidence type="ECO:0000313" key="4">
    <source>
        <dbReference type="EMBL" id="WXG67527.1"/>
    </source>
</evidence>
<dbReference type="InterPro" id="IPR036761">
    <property type="entry name" value="TTHA0802/YceI-like_sf"/>
</dbReference>
<evidence type="ECO:0000259" key="3">
    <source>
        <dbReference type="SMART" id="SM00867"/>
    </source>
</evidence>
<dbReference type="SUPFAM" id="SSF101874">
    <property type="entry name" value="YceI-like"/>
    <property type="match status" value="1"/>
</dbReference>
<keyword evidence="2" id="KW-1133">Transmembrane helix</keyword>
<dbReference type="EMBL" id="CP147846">
    <property type="protein sequence ID" value="WXG67527.1"/>
    <property type="molecule type" value="Genomic_DNA"/>
</dbReference>
<protein>
    <submittedName>
        <fullName evidence="4">YceI family protein</fullName>
    </submittedName>
</protein>
<dbReference type="InterPro" id="IPR007372">
    <property type="entry name" value="Lipid/polyisoprenoid-bd_YceI"/>
</dbReference>
<dbReference type="PANTHER" id="PTHR34406">
    <property type="entry name" value="PROTEIN YCEI"/>
    <property type="match status" value="1"/>
</dbReference>
<dbReference type="SMART" id="SM00867">
    <property type="entry name" value="YceI"/>
    <property type="match status" value="1"/>
</dbReference>
<accession>A0ABZ2PFE0</accession>
<keyword evidence="2" id="KW-0812">Transmembrane</keyword>
<dbReference type="Pfam" id="PF04264">
    <property type="entry name" value="YceI"/>
    <property type="match status" value="1"/>
</dbReference>
<gene>
    <name evidence="4" type="ORF">WDS16_20110</name>
</gene>
<organism evidence="4 5">
    <name type="scientific">Rhodococcus sovatensis</name>
    <dbReference type="NCBI Taxonomy" id="1805840"/>
    <lineage>
        <taxon>Bacteria</taxon>
        <taxon>Bacillati</taxon>
        <taxon>Actinomycetota</taxon>
        <taxon>Actinomycetes</taxon>
        <taxon>Mycobacteriales</taxon>
        <taxon>Nocardiaceae</taxon>
        <taxon>Rhodococcus</taxon>
    </lineage>
</organism>
<dbReference type="PANTHER" id="PTHR34406:SF1">
    <property type="entry name" value="PROTEIN YCEI"/>
    <property type="match status" value="1"/>
</dbReference>
<evidence type="ECO:0000313" key="5">
    <source>
        <dbReference type="Proteomes" id="UP001432000"/>
    </source>
</evidence>
<evidence type="ECO:0000256" key="1">
    <source>
        <dbReference type="ARBA" id="ARBA00008812"/>
    </source>
</evidence>
<dbReference type="RefSeq" id="WP_338887133.1">
    <property type="nucleotide sequence ID" value="NZ_CP147846.1"/>
</dbReference>
<reference evidence="4 5" key="1">
    <citation type="submission" date="2024-03" db="EMBL/GenBank/DDBJ databases">
        <title>Natural products discovery in diverse microorganisms through a two-stage MS feature dereplication strategy.</title>
        <authorList>
            <person name="Zhang R."/>
        </authorList>
    </citation>
    <scope>NUCLEOTIDE SEQUENCE [LARGE SCALE GENOMIC DNA]</scope>
    <source>
        <strain evidence="4 5">18930</strain>
    </source>
</reference>
<keyword evidence="5" id="KW-1185">Reference proteome</keyword>
<proteinExistence type="inferred from homology"/>
<feature type="transmembrane region" description="Helical" evidence="2">
    <location>
        <begin position="6"/>
        <end position="27"/>
    </location>
</feature>
<keyword evidence="2" id="KW-0472">Membrane</keyword>